<dbReference type="PANTHER" id="PTHR13789:SF309">
    <property type="entry name" value="PUTATIVE (AFU_ORTHOLOGUE AFUA_6G14510)-RELATED"/>
    <property type="match status" value="1"/>
</dbReference>
<dbReference type="InterPro" id="IPR050493">
    <property type="entry name" value="FAD-dep_Monooxygenase_BioMet"/>
</dbReference>
<dbReference type="InterPro" id="IPR036188">
    <property type="entry name" value="FAD/NAD-bd_sf"/>
</dbReference>
<evidence type="ECO:0000313" key="4">
    <source>
        <dbReference type="EMBL" id="MCI3245703.1"/>
    </source>
</evidence>
<dbReference type="Proteomes" id="UP001165270">
    <property type="component" value="Unassembled WGS sequence"/>
</dbReference>
<name>A0ABS9XUE6_9ACTN</name>
<organism evidence="4 5">
    <name type="scientific">Streptomyces spinosisporus</name>
    <dbReference type="NCBI Taxonomy" id="2927582"/>
    <lineage>
        <taxon>Bacteria</taxon>
        <taxon>Bacillati</taxon>
        <taxon>Actinomycetota</taxon>
        <taxon>Actinomycetes</taxon>
        <taxon>Kitasatosporales</taxon>
        <taxon>Streptomycetaceae</taxon>
        <taxon>Streptomyces</taxon>
    </lineage>
</organism>
<evidence type="ECO:0000256" key="1">
    <source>
        <dbReference type="ARBA" id="ARBA00023002"/>
    </source>
</evidence>
<proteinExistence type="predicted"/>
<dbReference type="EMBL" id="JALDAX010000024">
    <property type="protein sequence ID" value="MCI3245703.1"/>
    <property type="molecule type" value="Genomic_DNA"/>
</dbReference>
<dbReference type="SUPFAM" id="SSF51905">
    <property type="entry name" value="FAD/NAD(P)-binding domain"/>
    <property type="match status" value="1"/>
</dbReference>
<dbReference type="PANTHER" id="PTHR13789">
    <property type="entry name" value="MONOOXYGENASE"/>
    <property type="match status" value="1"/>
</dbReference>
<dbReference type="PRINTS" id="PR00420">
    <property type="entry name" value="RNGMNOXGNASE"/>
</dbReference>
<evidence type="ECO:0000256" key="2">
    <source>
        <dbReference type="ARBA" id="ARBA00023033"/>
    </source>
</evidence>
<dbReference type="InterPro" id="IPR002938">
    <property type="entry name" value="FAD-bd"/>
</dbReference>
<keyword evidence="1" id="KW-0560">Oxidoreductase</keyword>
<comment type="caution">
    <text evidence="4">The sequence shown here is derived from an EMBL/GenBank/DDBJ whole genome shotgun (WGS) entry which is preliminary data.</text>
</comment>
<gene>
    <name evidence="4" type="ORF">MQN93_38955</name>
</gene>
<evidence type="ECO:0000313" key="5">
    <source>
        <dbReference type="Proteomes" id="UP001165270"/>
    </source>
</evidence>
<accession>A0ABS9XUE6</accession>
<dbReference type="Pfam" id="PF01494">
    <property type="entry name" value="FAD_binding_3"/>
    <property type="match status" value="1"/>
</dbReference>
<keyword evidence="5" id="KW-1185">Reference proteome</keyword>
<protein>
    <submittedName>
        <fullName evidence="4">FAD-dependent monooxygenase</fullName>
    </submittedName>
</protein>
<dbReference type="GO" id="GO:0004497">
    <property type="term" value="F:monooxygenase activity"/>
    <property type="evidence" value="ECO:0007669"/>
    <property type="project" value="UniProtKB-KW"/>
</dbReference>
<dbReference type="Gene3D" id="3.50.50.60">
    <property type="entry name" value="FAD/NAD(P)-binding domain"/>
    <property type="match status" value="1"/>
</dbReference>
<feature type="domain" description="FAD-binding" evidence="3">
    <location>
        <begin position="3"/>
        <end position="341"/>
    </location>
</feature>
<dbReference type="RefSeq" id="WP_242713201.1">
    <property type="nucleotide sequence ID" value="NZ_JALDAX010000024.1"/>
</dbReference>
<dbReference type="SUPFAM" id="SSF54373">
    <property type="entry name" value="FAD-linked reductases, C-terminal domain"/>
    <property type="match status" value="1"/>
</dbReference>
<keyword evidence="2 4" id="KW-0503">Monooxygenase</keyword>
<sequence length="400" mass="42661">MHIVVIGAGVGGIAVALGLQQRGLDVSVYEQASAVTAVGAGVIIAPNSHRLLTDEWGIDAVPGGVQPPTLHLRRWQDGTTISEQQLGAVAVQRFGAPYVAMHRADLIDALAAGLEPGTVSLRKRLTGLVQDDKGVTVSFEDGRVERADLVIAADGTRSASAAALGESTVARPSGFAAYRGFAPKQLIAEIGESHNTWLGPNQHFVHYPISGGELLNFVAIVPTTRQETEAWSSPGEVSDVRRAFTGWDPRVRRILDATEEVTLWGLYDRPVRDRLDLGRVVLLGDAAHPVLPFFAQGASLALEDAAVLSALVVDAPALGLDRVLSAYSRVRVPRIRKVQDASFRNATMFHLPDGPEQQQRDAFLGDPASPSPLRANAWLFGHDVRDDAAAARADLSTVGP</sequence>
<evidence type="ECO:0000259" key="3">
    <source>
        <dbReference type="Pfam" id="PF01494"/>
    </source>
</evidence>
<reference evidence="4" key="1">
    <citation type="submission" date="2022-03" db="EMBL/GenBank/DDBJ databases">
        <title>Streptomyces 7R015 and 7R016 isolated from Barleria lupulina in Thailand.</title>
        <authorList>
            <person name="Kanchanasin P."/>
            <person name="Phongsopitanun W."/>
            <person name="Tanasupawat S."/>
        </authorList>
    </citation>
    <scope>NUCLEOTIDE SEQUENCE</scope>
    <source>
        <strain evidence="4">7R016</strain>
    </source>
</reference>